<dbReference type="Gene3D" id="3.90.550.10">
    <property type="entry name" value="Spore Coat Polysaccharide Biosynthesis Protein SpsA, Chain A"/>
    <property type="match status" value="1"/>
</dbReference>
<dbReference type="AlphaFoldDB" id="A0A1F8B0Y3"/>
<proteinExistence type="predicted"/>
<dbReference type="InterPro" id="IPR050256">
    <property type="entry name" value="Glycosyltransferase_2"/>
</dbReference>
<dbReference type="STRING" id="1802513.A3E46_02155"/>
<organism evidence="2 3">
    <name type="scientific">Candidatus Woesebacteria bacterium RIFCSPHIGHO2_12_FULL_46_16</name>
    <dbReference type="NCBI Taxonomy" id="1802513"/>
    <lineage>
        <taxon>Bacteria</taxon>
        <taxon>Candidatus Woeseibacteriota</taxon>
    </lineage>
</organism>
<dbReference type="SUPFAM" id="SSF53448">
    <property type="entry name" value="Nucleotide-diphospho-sugar transferases"/>
    <property type="match status" value="1"/>
</dbReference>
<feature type="domain" description="Glycosyltransferase 2-like" evidence="1">
    <location>
        <begin position="8"/>
        <end position="172"/>
    </location>
</feature>
<evidence type="ECO:0000313" key="2">
    <source>
        <dbReference type="EMBL" id="OGM57399.1"/>
    </source>
</evidence>
<dbReference type="PANTHER" id="PTHR48090">
    <property type="entry name" value="UNDECAPRENYL-PHOSPHATE 4-DEOXY-4-FORMAMIDO-L-ARABINOSE TRANSFERASE-RELATED"/>
    <property type="match status" value="1"/>
</dbReference>
<sequence length="244" mass="27788">MDGKYSLSIVIPARDEEGTISKIPLLIPKVGKWLEIIFVEGYSRDNTWREIQKQAQKDKRIRAFKQGNKKGKAQAVEVGFEHAKGDIVMILDSDLSVSPGELIKFYRVLASGKADFVNGSRFVYPKEKGAMRYFNHLGNRFFALVFSLILRQKITDTLCGTKAFFRKDYENILKVTDDVRRNDPYGDFTLLLGAGKLGLKVAEVPVNYKARTYGESKISPFWDGIKLVILLSKDLKNYLKFIFS</sequence>
<name>A0A1F8B0Y3_9BACT</name>
<protein>
    <recommendedName>
        <fullName evidence="1">Glycosyltransferase 2-like domain-containing protein</fullName>
    </recommendedName>
</protein>
<dbReference type="CDD" id="cd04179">
    <property type="entry name" value="DPM_DPG-synthase_like"/>
    <property type="match status" value="1"/>
</dbReference>
<comment type="caution">
    <text evidence="2">The sequence shown here is derived from an EMBL/GenBank/DDBJ whole genome shotgun (WGS) entry which is preliminary data.</text>
</comment>
<dbReference type="Proteomes" id="UP000178313">
    <property type="component" value="Unassembled WGS sequence"/>
</dbReference>
<dbReference type="InterPro" id="IPR029044">
    <property type="entry name" value="Nucleotide-diphossugar_trans"/>
</dbReference>
<dbReference type="PANTHER" id="PTHR48090:SF7">
    <property type="entry name" value="RFBJ PROTEIN"/>
    <property type="match status" value="1"/>
</dbReference>
<dbReference type="EMBL" id="MGGZ01000010">
    <property type="protein sequence ID" value="OGM57399.1"/>
    <property type="molecule type" value="Genomic_DNA"/>
</dbReference>
<reference evidence="2 3" key="1">
    <citation type="journal article" date="2016" name="Nat. Commun.">
        <title>Thousands of microbial genomes shed light on interconnected biogeochemical processes in an aquifer system.</title>
        <authorList>
            <person name="Anantharaman K."/>
            <person name="Brown C.T."/>
            <person name="Hug L.A."/>
            <person name="Sharon I."/>
            <person name="Castelle C.J."/>
            <person name="Probst A.J."/>
            <person name="Thomas B.C."/>
            <person name="Singh A."/>
            <person name="Wilkins M.J."/>
            <person name="Karaoz U."/>
            <person name="Brodie E.L."/>
            <person name="Williams K.H."/>
            <person name="Hubbard S.S."/>
            <person name="Banfield J.F."/>
        </authorList>
    </citation>
    <scope>NUCLEOTIDE SEQUENCE [LARGE SCALE GENOMIC DNA]</scope>
</reference>
<accession>A0A1F8B0Y3</accession>
<gene>
    <name evidence="2" type="ORF">A3E46_02155</name>
</gene>
<dbReference type="Pfam" id="PF00535">
    <property type="entry name" value="Glycos_transf_2"/>
    <property type="match status" value="1"/>
</dbReference>
<dbReference type="InterPro" id="IPR001173">
    <property type="entry name" value="Glyco_trans_2-like"/>
</dbReference>
<evidence type="ECO:0000313" key="3">
    <source>
        <dbReference type="Proteomes" id="UP000178313"/>
    </source>
</evidence>
<evidence type="ECO:0000259" key="1">
    <source>
        <dbReference type="Pfam" id="PF00535"/>
    </source>
</evidence>